<proteinExistence type="predicted"/>
<dbReference type="Proteomes" id="UP001211173">
    <property type="component" value="Unassembled WGS sequence"/>
</dbReference>
<comment type="caution">
    <text evidence="2">The sequence shown here is derived from an EMBL/GenBank/DDBJ whole genome shotgun (WGS) entry which is preliminary data.</text>
</comment>
<gene>
    <name evidence="2" type="ORF">GKE90_14210</name>
    <name evidence="1" type="ORF">PNE06_02860</name>
</gene>
<dbReference type="EMBL" id="JAQLWV010000003">
    <property type="protein sequence ID" value="MDB7932008.1"/>
    <property type="molecule type" value="Genomic_DNA"/>
</dbReference>
<accession>A0A6I2RGH5</accession>
<reference evidence="1" key="2">
    <citation type="submission" date="2023-01" db="EMBL/GenBank/DDBJ databases">
        <title>Human gut microbiome strain richness.</title>
        <authorList>
            <person name="Chen-Liaw A."/>
        </authorList>
    </citation>
    <scope>NUCLEOTIDE SEQUENCE</scope>
    <source>
        <strain evidence="1">1001287st1_F4_1001285I_161205</strain>
    </source>
</reference>
<dbReference type="Proteomes" id="UP000429811">
    <property type="component" value="Unassembled WGS sequence"/>
</dbReference>
<dbReference type="Gene3D" id="3.40.50.300">
    <property type="entry name" value="P-loop containing nucleotide triphosphate hydrolases"/>
    <property type="match status" value="1"/>
</dbReference>
<name>A0A6I2RGH5_FLAPL</name>
<dbReference type="EMBL" id="WKPO01000022">
    <property type="protein sequence ID" value="MSB49835.1"/>
    <property type="molecule type" value="Genomic_DNA"/>
</dbReference>
<evidence type="ECO:0000313" key="3">
    <source>
        <dbReference type="Proteomes" id="UP000429811"/>
    </source>
</evidence>
<sequence length="124" mass="14182">MDESGTIPRATAAAAHDLVVQSLSENLDVLRHVSAISCITIWDREQRLLFDSNMDRDNPSFVLRGYWRRPWSEEEVQTAQERIAVLRQKELQSHLGQNAAIDEIERRISTALRSHATSMDFSMS</sequence>
<dbReference type="InterPro" id="IPR027417">
    <property type="entry name" value="P-loop_NTPase"/>
</dbReference>
<protein>
    <submittedName>
        <fullName evidence="2">Uncharacterized protein</fullName>
    </submittedName>
</protein>
<evidence type="ECO:0000313" key="1">
    <source>
        <dbReference type="EMBL" id="MDB7932008.1"/>
    </source>
</evidence>
<reference evidence="2 3" key="1">
    <citation type="journal article" date="2019" name="Nat. Med.">
        <title>A library of human gut bacterial isolates paired with longitudinal multiomics data enables mechanistic microbiome research.</title>
        <authorList>
            <person name="Poyet M."/>
            <person name="Groussin M."/>
            <person name="Gibbons S.M."/>
            <person name="Avila-Pacheco J."/>
            <person name="Jiang X."/>
            <person name="Kearney S.M."/>
            <person name="Perrotta A.R."/>
            <person name="Berdy B."/>
            <person name="Zhao S."/>
            <person name="Lieberman T.D."/>
            <person name="Swanson P.K."/>
            <person name="Smith M."/>
            <person name="Roesemann S."/>
            <person name="Alexander J.E."/>
            <person name="Rich S.A."/>
            <person name="Livny J."/>
            <person name="Vlamakis H."/>
            <person name="Clish C."/>
            <person name="Bullock K."/>
            <person name="Deik A."/>
            <person name="Scott J."/>
            <person name="Pierce K.A."/>
            <person name="Xavier R.J."/>
            <person name="Alm E.J."/>
        </authorList>
    </citation>
    <scope>NUCLEOTIDE SEQUENCE [LARGE SCALE GENOMIC DNA]</scope>
    <source>
        <strain evidence="2 3">BIOML-A5</strain>
    </source>
</reference>
<organism evidence="2 3">
    <name type="scientific">Flavonifractor plautii</name>
    <name type="common">Fusobacterium plautii</name>
    <dbReference type="NCBI Taxonomy" id="292800"/>
    <lineage>
        <taxon>Bacteria</taxon>
        <taxon>Bacillati</taxon>
        <taxon>Bacillota</taxon>
        <taxon>Clostridia</taxon>
        <taxon>Eubacteriales</taxon>
        <taxon>Oscillospiraceae</taxon>
        <taxon>Flavonifractor</taxon>
    </lineage>
</organism>
<dbReference type="AlphaFoldDB" id="A0A6I2RGH5"/>
<dbReference type="RefSeq" id="WP_154250575.1">
    <property type="nucleotide sequence ID" value="NZ_CACRUB010000046.1"/>
</dbReference>
<evidence type="ECO:0000313" key="2">
    <source>
        <dbReference type="EMBL" id="MSB49835.1"/>
    </source>
</evidence>